<evidence type="ECO:0000313" key="2">
    <source>
        <dbReference type="Proteomes" id="UP000053831"/>
    </source>
</evidence>
<dbReference type="OrthoDB" id="5418235at2759"/>
<dbReference type="EMBL" id="LGSR01000006">
    <property type="protein sequence ID" value="KOS21783.1"/>
    <property type="molecule type" value="Genomic_DNA"/>
</dbReference>
<organism evidence="1 2">
    <name type="scientific">Escovopsis weberi</name>
    <dbReference type="NCBI Taxonomy" id="150374"/>
    <lineage>
        <taxon>Eukaryota</taxon>
        <taxon>Fungi</taxon>
        <taxon>Dikarya</taxon>
        <taxon>Ascomycota</taxon>
        <taxon>Pezizomycotina</taxon>
        <taxon>Sordariomycetes</taxon>
        <taxon>Hypocreomycetidae</taxon>
        <taxon>Hypocreales</taxon>
        <taxon>Hypocreaceae</taxon>
        <taxon>Escovopsis</taxon>
    </lineage>
</organism>
<dbReference type="Proteomes" id="UP000053831">
    <property type="component" value="Unassembled WGS sequence"/>
</dbReference>
<comment type="caution">
    <text evidence="1">The sequence shown here is derived from an EMBL/GenBank/DDBJ whole genome shotgun (WGS) entry which is preliminary data.</text>
</comment>
<proteinExistence type="predicted"/>
<evidence type="ECO:0008006" key="3">
    <source>
        <dbReference type="Google" id="ProtNLM"/>
    </source>
</evidence>
<gene>
    <name evidence="1" type="ORF">ESCO_001547</name>
</gene>
<sequence>MESIIPVGGFQLPFQRQLSRLYNDTKKSSDFVKEPVQHEDDPEIKALYRKLRIQKDRFVSWGLEWSDPSQSAEIDESLSKAGLSEVVGSIMSTIKDTLAEAEPLWLSSKRVVEGKRPSPDSKAPLVQWDKDRFKDLVRDLTASIDTLYDLSRTRASGIAARTSPKAAPKSASGEGDFQYFESTRMQTPQQIDPKTLTHLRSVQDTSNSPAPREVVYMGKAAYSDLPESTDDLDRPAADVCVF</sequence>
<dbReference type="PANTHER" id="PTHR37542:SF2">
    <property type="entry name" value="PROTEIN KINASE DOMAIN-CONTAINING PROTEIN"/>
    <property type="match status" value="1"/>
</dbReference>
<dbReference type="STRING" id="150374.A0A0M9VW86"/>
<dbReference type="PANTHER" id="PTHR37542">
    <property type="entry name" value="HELO DOMAIN-CONTAINING PROTEIN-RELATED"/>
    <property type="match status" value="1"/>
</dbReference>
<protein>
    <recommendedName>
        <fullName evidence="3">Prion-inhibition and propagation HeLo domain-containing protein</fullName>
    </recommendedName>
</protein>
<dbReference type="AlphaFoldDB" id="A0A0M9VW86"/>
<evidence type="ECO:0000313" key="1">
    <source>
        <dbReference type="EMBL" id="KOS21783.1"/>
    </source>
</evidence>
<reference evidence="1 2" key="1">
    <citation type="submission" date="2015-07" db="EMBL/GenBank/DDBJ databases">
        <title>The genome of the fungus Escovopsis weberi, a specialized disease agent of ant agriculture.</title>
        <authorList>
            <person name="de Man T.J."/>
            <person name="Stajich J.E."/>
            <person name="Kubicek C.P."/>
            <person name="Chenthamara K."/>
            <person name="Atanasova L."/>
            <person name="Druzhinina I.S."/>
            <person name="Birnbaum S."/>
            <person name="Barribeau S.M."/>
            <person name="Teiling C."/>
            <person name="Suen G."/>
            <person name="Currie C."/>
            <person name="Gerardo N.M."/>
        </authorList>
    </citation>
    <scope>NUCLEOTIDE SEQUENCE [LARGE SCALE GENOMIC DNA]</scope>
</reference>
<name>A0A0M9VW86_ESCWE</name>
<keyword evidence="2" id="KW-1185">Reference proteome</keyword>
<accession>A0A0M9VW86</accession>